<feature type="region of interest" description="Disordered" evidence="1">
    <location>
        <begin position="1"/>
        <end position="27"/>
    </location>
</feature>
<dbReference type="GO" id="GO:0032259">
    <property type="term" value="P:methylation"/>
    <property type="evidence" value="ECO:0007669"/>
    <property type="project" value="UniProtKB-KW"/>
</dbReference>
<name>A0A7C8M9X7_9PLEO</name>
<dbReference type="EMBL" id="JAADJZ010000022">
    <property type="protein sequence ID" value="KAF2867782.1"/>
    <property type="molecule type" value="Genomic_DNA"/>
</dbReference>
<accession>A0A7C8M9X7</accession>
<dbReference type="Proteomes" id="UP000481861">
    <property type="component" value="Unassembled WGS sequence"/>
</dbReference>
<dbReference type="GO" id="GO:0008168">
    <property type="term" value="F:methyltransferase activity"/>
    <property type="evidence" value="ECO:0007669"/>
    <property type="project" value="UniProtKB-KW"/>
</dbReference>
<reference evidence="2 3" key="1">
    <citation type="submission" date="2020-01" db="EMBL/GenBank/DDBJ databases">
        <authorList>
            <consortium name="DOE Joint Genome Institute"/>
            <person name="Haridas S."/>
            <person name="Albert R."/>
            <person name="Binder M."/>
            <person name="Bloem J."/>
            <person name="Labutti K."/>
            <person name="Salamov A."/>
            <person name="Andreopoulos B."/>
            <person name="Baker S.E."/>
            <person name="Barry K."/>
            <person name="Bills G."/>
            <person name="Bluhm B.H."/>
            <person name="Cannon C."/>
            <person name="Castanera R."/>
            <person name="Culley D.E."/>
            <person name="Daum C."/>
            <person name="Ezra D."/>
            <person name="Gonzalez J.B."/>
            <person name="Henrissat B."/>
            <person name="Kuo A."/>
            <person name="Liang C."/>
            <person name="Lipzen A."/>
            <person name="Lutzoni F."/>
            <person name="Magnuson J."/>
            <person name="Mondo S."/>
            <person name="Nolan M."/>
            <person name="Ohm R."/>
            <person name="Pangilinan J."/>
            <person name="Park H.-J.H."/>
            <person name="Ramirez L."/>
            <person name="Alfaro M."/>
            <person name="Sun H."/>
            <person name="Tritt A."/>
            <person name="Yoshinaga Y."/>
            <person name="Zwiers L.-H.L."/>
            <person name="Turgeon B.G."/>
            <person name="Goodwin S.B."/>
            <person name="Spatafora J.W."/>
            <person name="Crous P.W."/>
            <person name="Grigoriev I.V."/>
        </authorList>
    </citation>
    <scope>NUCLEOTIDE SEQUENCE [LARGE SCALE GENOMIC DNA]</scope>
    <source>
        <strain evidence="2 3">CBS 611.86</strain>
    </source>
</reference>
<dbReference type="Pfam" id="PF13489">
    <property type="entry name" value="Methyltransf_23"/>
    <property type="match status" value="1"/>
</dbReference>
<dbReference type="PANTHER" id="PTHR43591:SF10">
    <property type="entry name" value="ABC TRANSMEMBRANE TYPE-1 DOMAIN-CONTAINING PROTEIN-RELATED"/>
    <property type="match status" value="1"/>
</dbReference>
<dbReference type="CDD" id="cd02440">
    <property type="entry name" value="AdoMet_MTases"/>
    <property type="match status" value="1"/>
</dbReference>
<sequence length="335" mass="37752">MAEAQEITVGVDNRDEDSSYGDDEVRSYTTSLSSSVERYTWENGRRYHSFREGAYNFPNDEGEQDRLDLVHHVTLMLLDDKLHLAPLPTDGRPLRILDVACGTGIWTMDLADKLPNSVVIGNDLSPIQPKWVPPNVHFEVDDIEDQWPPREPFDLIHMRYLLASIKDWPRLLKQAYDQLKPGAYIELQDYNTDAYTEDGSATSENHAFIKFCDVFNAACDKIGRNGSPGKHLKGWAEDAGFVNVQHRCFPIPLGPWARDPKLKQIGGIHLVSMRDALEAVLLGLLTRVEGWSPEEVSVFVAQIKNDMKKKGPHILQELHVVWAQKPEAPTGTAAT</sequence>
<dbReference type="Gene3D" id="3.40.50.150">
    <property type="entry name" value="Vaccinia Virus protein VP39"/>
    <property type="match status" value="1"/>
</dbReference>
<dbReference type="PANTHER" id="PTHR43591">
    <property type="entry name" value="METHYLTRANSFERASE"/>
    <property type="match status" value="1"/>
</dbReference>
<organism evidence="2 3">
    <name type="scientific">Massariosphaeria phaeospora</name>
    <dbReference type="NCBI Taxonomy" id="100035"/>
    <lineage>
        <taxon>Eukaryota</taxon>
        <taxon>Fungi</taxon>
        <taxon>Dikarya</taxon>
        <taxon>Ascomycota</taxon>
        <taxon>Pezizomycotina</taxon>
        <taxon>Dothideomycetes</taxon>
        <taxon>Pleosporomycetidae</taxon>
        <taxon>Pleosporales</taxon>
        <taxon>Pleosporales incertae sedis</taxon>
        <taxon>Massariosphaeria</taxon>
    </lineage>
</organism>
<dbReference type="SUPFAM" id="SSF53335">
    <property type="entry name" value="S-adenosyl-L-methionine-dependent methyltransferases"/>
    <property type="match status" value="1"/>
</dbReference>
<evidence type="ECO:0000256" key="1">
    <source>
        <dbReference type="SAM" id="MobiDB-lite"/>
    </source>
</evidence>
<gene>
    <name evidence="2" type="ORF">BDV95DRAFT_597977</name>
</gene>
<dbReference type="InterPro" id="IPR029063">
    <property type="entry name" value="SAM-dependent_MTases_sf"/>
</dbReference>
<keyword evidence="2" id="KW-0489">Methyltransferase</keyword>
<keyword evidence="3" id="KW-1185">Reference proteome</keyword>
<dbReference type="OrthoDB" id="2013972at2759"/>
<protein>
    <submittedName>
        <fullName evidence="2">S-adenosyl-L-methionine-dependent methyltransferase</fullName>
    </submittedName>
</protein>
<evidence type="ECO:0000313" key="3">
    <source>
        <dbReference type="Proteomes" id="UP000481861"/>
    </source>
</evidence>
<evidence type="ECO:0000313" key="2">
    <source>
        <dbReference type="EMBL" id="KAF2867782.1"/>
    </source>
</evidence>
<dbReference type="AlphaFoldDB" id="A0A7C8M9X7"/>
<keyword evidence="2" id="KW-0808">Transferase</keyword>
<proteinExistence type="predicted"/>
<comment type="caution">
    <text evidence="2">The sequence shown here is derived from an EMBL/GenBank/DDBJ whole genome shotgun (WGS) entry which is preliminary data.</text>
</comment>